<feature type="transmembrane region" description="Helical" evidence="1">
    <location>
        <begin position="83"/>
        <end position="105"/>
    </location>
</feature>
<keyword evidence="1" id="KW-0472">Membrane</keyword>
<proteinExistence type="predicted"/>
<protein>
    <submittedName>
        <fullName evidence="2">Uncharacterized protein</fullName>
    </submittedName>
</protein>
<keyword evidence="1" id="KW-1133">Transmembrane helix</keyword>
<reference evidence="2" key="2">
    <citation type="journal article" date="2021" name="PeerJ">
        <title>Extensive microbial diversity within the chicken gut microbiome revealed by metagenomics and culture.</title>
        <authorList>
            <person name="Gilroy R."/>
            <person name="Ravi A."/>
            <person name="Getino M."/>
            <person name="Pursley I."/>
            <person name="Horton D.L."/>
            <person name="Alikhan N.F."/>
            <person name="Baker D."/>
            <person name="Gharbi K."/>
            <person name="Hall N."/>
            <person name="Watson M."/>
            <person name="Adriaenssens E.M."/>
            <person name="Foster-Nyarko E."/>
            <person name="Jarju S."/>
            <person name="Secka A."/>
            <person name="Antonio M."/>
            <person name="Oren A."/>
            <person name="Chaudhuri R.R."/>
            <person name="La Ragione R."/>
            <person name="Hildebrand F."/>
            <person name="Pallen M.J."/>
        </authorList>
    </citation>
    <scope>NUCLEOTIDE SEQUENCE</scope>
    <source>
        <strain evidence="2">ChiBcolR7-354</strain>
    </source>
</reference>
<evidence type="ECO:0000313" key="3">
    <source>
        <dbReference type="Proteomes" id="UP000824262"/>
    </source>
</evidence>
<reference evidence="2" key="1">
    <citation type="submission" date="2020-10" db="EMBL/GenBank/DDBJ databases">
        <authorList>
            <person name="Gilroy R."/>
        </authorList>
    </citation>
    <scope>NUCLEOTIDE SEQUENCE</scope>
    <source>
        <strain evidence="2">ChiBcolR7-354</strain>
    </source>
</reference>
<dbReference type="EMBL" id="DVGA01000024">
    <property type="protein sequence ID" value="HIQ77981.1"/>
    <property type="molecule type" value="Genomic_DNA"/>
</dbReference>
<feature type="transmembrane region" description="Helical" evidence="1">
    <location>
        <begin position="50"/>
        <end position="71"/>
    </location>
</feature>
<sequence length="149" mass="16725">MADKFRDCEQKYDERQTVVRGRAFKYAYGTLLVALLLYAVTEGLWSWCEPVTGCVAAIAVSLIPYVWISIMNEAYWWADTNRLGQYVVFVLLGIMNLGLAVSSWLEGDMVVDGVLQIGGANLMLGIVFIYVFAVALIQRARQKRSGEDE</sequence>
<gene>
    <name evidence="2" type="ORF">IAB77_01825</name>
</gene>
<dbReference type="Proteomes" id="UP000824262">
    <property type="component" value="Unassembled WGS sequence"/>
</dbReference>
<accession>A0A9D0ZCZ1</accession>
<organism evidence="2 3">
    <name type="scientific">Candidatus Scatomorpha intestinavium</name>
    <dbReference type="NCBI Taxonomy" id="2840922"/>
    <lineage>
        <taxon>Bacteria</taxon>
        <taxon>Bacillati</taxon>
        <taxon>Bacillota</taxon>
        <taxon>Clostridia</taxon>
        <taxon>Eubacteriales</taxon>
        <taxon>Candidatus Scatomorpha</taxon>
    </lineage>
</organism>
<feature type="transmembrane region" description="Helical" evidence="1">
    <location>
        <begin position="117"/>
        <end position="137"/>
    </location>
</feature>
<feature type="transmembrane region" description="Helical" evidence="1">
    <location>
        <begin position="26"/>
        <end position="44"/>
    </location>
</feature>
<evidence type="ECO:0000256" key="1">
    <source>
        <dbReference type="SAM" id="Phobius"/>
    </source>
</evidence>
<keyword evidence="1" id="KW-0812">Transmembrane</keyword>
<evidence type="ECO:0000313" key="2">
    <source>
        <dbReference type="EMBL" id="HIQ77981.1"/>
    </source>
</evidence>
<comment type="caution">
    <text evidence="2">The sequence shown here is derived from an EMBL/GenBank/DDBJ whole genome shotgun (WGS) entry which is preliminary data.</text>
</comment>
<dbReference type="AlphaFoldDB" id="A0A9D0ZCZ1"/>
<name>A0A9D0ZCZ1_9FIRM</name>